<evidence type="ECO:0000313" key="9">
    <source>
        <dbReference type="Proteomes" id="UP000824988"/>
    </source>
</evidence>
<dbReference type="EMBL" id="AP019782">
    <property type="protein sequence ID" value="BBL72890.1"/>
    <property type="molecule type" value="Genomic_DNA"/>
</dbReference>
<feature type="transmembrane region" description="Helical" evidence="7">
    <location>
        <begin position="195"/>
        <end position="215"/>
    </location>
</feature>
<dbReference type="AlphaFoldDB" id="A0A8D4VRP3"/>
<comment type="similarity">
    <text evidence="2 7">Belongs to the UPF0056 (MarC) family.</text>
</comment>
<keyword evidence="3" id="KW-1003">Cell membrane</keyword>
<comment type="subcellular location">
    <subcellularLocation>
        <location evidence="1 7">Cell membrane</location>
        <topology evidence="1 7">Multi-pass membrane protein</topology>
    </subcellularLocation>
</comment>
<dbReference type="Proteomes" id="UP000824988">
    <property type="component" value="Chromosome"/>
</dbReference>
<feature type="transmembrane region" description="Helical" evidence="7">
    <location>
        <begin position="20"/>
        <end position="40"/>
    </location>
</feature>
<keyword evidence="5 7" id="KW-1133">Transmembrane helix</keyword>
<dbReference type="InterPro" id="IPR002771">
    <property type="entry name" value="Multi_antbiot-R_MarC"/>
</dbReference>
<feature type="transmembrane region" description="Helical" evidence="7">
    <location>
        <begin position="52"/>
        <end position="71"/>
    </location>
</feature>
<keyword evidence="6 7" id="KW-0472">Membrane</keyword>
<evidence type="ECO:0000256" key="7">
    <source>
        <dbReference type="RuleBase" id="RU362048"/>
    </source>
</evidence>
<protein>
    <recommendedName>
        <fullName evidence="7">UPF0056 membrane protein</fullName>
    </recommendedName>
</protein>
<accession>A0A8D4VRP3</accession>
<evidence type="ECO:0000256" key="1">
    <source>
        <dbReference type="ARBA" id="ARBA00004651"/>
    </source>
</evidence>
<evidence type="ECO:0000313" key="8">
    <source>
        <dbReference type="EMBL" id="BBL72890.1"/>
    </source>
</evidence>
<reference evidence="8" key="1">
    <citation type="submission" date="2019-06" db="EMBL/GenBank/DDBJ databases">
        <title>Complete genome sequence of Methylogaea oryzae strain JCM16910.</title>
        <authorList>
            <person name="Asakawa S."/>
        </authorList>
    </citation>
    <scope>NUCLEOTIDE SEQUENCE</scope>
    <source>
        <strain evidence="8">E10</strain>
    </source>
</reference>
<evidence type="ECO:0000256" key="5">
    <source>
        <dbReference type="ARBA" id="ARBA00022989"/>
    </source>
</evidence>
<evidence type="ECO:0000256" key="2">
    <source>
        <dbReference type="ARBA" id="ARBA00009784"/>
    </source>
</evidence>
<evidence type="ECO:0000256" key="6">
    <source>
        <dbReference type="ARBA" id="ARBA00023136"/>
    </source>
</evidence>
<sequence>MCAIPFAKDAMELLHDAAKLLLPLVIIMDPLGNLTFFLLFTQDQDDPTRRRTALIAAAGAGAILLLFSFSGEALLQFFAIGLPAFQLSGGLILLIHALQMLHLIPQGIKTTSEEQEEGIAKENVGLVPLATPLLAGPGAVTAVLVWRQQAAEFHDLVLLNGAIIAACILTYLVFASARRLRELLGVGGIRVATRLMGLLLAVIAVQFMVNGVQALR</sequence>
<dbReference type="Pfam" id="PF01914">
    <property type="entry name" value="MarC"/>
    <property type="match status" value="1"/>
</dbReference>
<dbReference type="NCBIfam" id="TIGR00427">
    <property type="entry name" value="NAAT family transporter"/>
    <property type="match status" value="1"/>
</dbReference>
<evidence type="ECO:0000256" key="3">
    <source>
        <dbReference type="ARBA" id="ARBA00022475"/>
    </source>
</evidence>
<dbReference type="KEGG" id="moz:MoryE10_34960"/>
<feature type="transmembrane region" description="Helical" evidence="7">
    <location>
        <begin position="157"/>
        <end position="174"/>
    </location>
</feature>
<feature type="transmembrane region" description="Helical" evidence="7">
    <location>
        <begin position="77"/>
        <end position="104"/>
    </location>
</feature>
<dbReference type="PANTHER" id="PTHR33508">
    <property type="entry name" value="UPF0056 MEMBRANE PROTEIN YHCE"/>
    <property type="match status" value="1"/>
</dbReference>
<feature type="transmembrane region" description="Helical" evidence="7">
    <location>
        <begin position="124"/>
        <end position="145"/>
    </location>
</feature>
<proteinExistence type="inferred from homology"/>
<dbReference type="PANTHER" id="PTHR33508:SF1">
    <property type="entry name" value="UPF0056 MEMBRANE PROTEIN YHCE"/>
    <property type="match status" value="1"/>
</dbReference>
<keyword evidence="9" id="KW-1185">Reference proteome</keyword>
<gene>
    <name evidence="8" type="ORF">MoryE10_34960</name>
</gene>
<name>A0A8D4VRP3_9GAMM</name>
<keyword evidence="4 7" id="KW-0812">Transmembrane</keyword>
<organism evidence="8 9">
    <name type="scientific">Methylogaea oryzae</name>
    <dbReference type="NCBI Taxonomy" id="1295382"/>
    <lineage>
        <taxon>Bacteria</taxon>
        <taxon>Pseudomonadati</taxon>
        <taxon>Pseudomonadota</taxon>
        <taxon>Gammaproteobacteria</taxon>
        <taxon>Methylococcales</taxon>
        <taxon>Methylococcaceae</taxon>
        <taxon>Methylogaea</taxon>
    </lineage>
</organism>
<dbReference type="GO" id="GO:0005886">
    <property type="term" value="C:plasma membrane"/>
    <property type="evidence" value="ECO:0007669"/>
    <property type="project" value="UniProtKB-SubCell"/>
</dbReference>
<evidence type="ECO:0000256" key="4">
    <source>
        <dbReference type="ARBA" id="ARBA00022692"/>
    </source>
</evidence>